<evidence type="ECO:0000313" key="5">
    <source>
        <dbReference type="Proteomes" id="UP000694546"/>
    </source>
</evidence>
<dbReference type="InterPro" id="IPR013783">
    <property type="entry name" value="Ig-like_fold"/>
</dbReference>
<feature type="compositionally biased region" description="Low complexity" evidence="1">
    <location>
        <begin position="302"/>
        <end position="311"/>
    </location>
</feature>
<dbReference type="SMART" id="SM00409">
    <property type="entry name" value="IG"/>
    <property type="match status" value="2"/>
</dbReference>
<dbReference type="PANTHER" id="PTHR46484:SF7">
    <property type="entry name" value="MYELIN-ASSOCIATED GLYCOPROTEIN-LIKE-RELATED"/>
    <property type="match status" value="1"/>
</dbReference>
<dbReference type="Proteomes" id="UP000694546">
    <property type="component" value="Chromosome 11"/>
</dbReference>
<evidence type="ECO:0000256" key="1">
    <source>
        <dbReference type="SAM" id="MobiDB-lite"/>
    </source>
</evidence>
<feature type="transmembrane region" description="Helical" evidence="2">
    <location>
        <begin position="248"/>
        <end position="272"/>
    </location>
</feature>
<dbReference type="InterPro" id="IPR003599">
    <property type="entry name" value="Ig_sub"/>
</dbReference>
<keyword evidence="5" id="KW-1185">Reference proteome</keyword>
<accession>A0A8C4Z8H3</accession>
<dbReference type="InterPro" id="IPR036179">
    <property type="entry name" value="Ig-like_dom_sf"/>
</dbReference>
<name>A0A8C4Z8H3_GADMO</name>
<dbReference type="Ensembl" id="ENSGMOT00000007298.2">
    <property type="protein sequence ID" value="ENSGMOP00000007095.2"/>
    <property type="gene ID" value="ENSGMOG00000006661.2"/>
</dbReference>
<evidence type="ECO:0000259" key="3">
    <source>
        <dbReference type="PROSITE" id="PS50835"/>
    </source>
</evidence>
<reference evidence="4" key="2">
    <citation type="submission" date="2025-09" db="UniProtKB">
        <authorList>
            <consortium name="Ensembl"/>
        </authorList>
    </citation>
    <scope>IDENTIFICATION</scope>
</reference>
<dbReference type="GeneTree" id="ENSGT01150000286924"/>
<dbReference type="Gene3D" id="2.60.40.10">
    <property type="entry name" value="Immunoglobulins"/>
    <property type="match status" value="2"/>
</dbReference>
<gene>
    <name evidence="4" type="primary">LOC115553271</name>
</gene>
<keyword evidence="2" id="KW-1133">Transmembrane helix</keyword>
<dbReference type="OMA" id="KIMMGFC"/>
<keyword evidence="2" id="KW-0472">Membrane</keyword>
<keyword evidence="2" id="KW-0812">Transmembrane</keyword>
<protein>
    <submittedName>
        <fullName evidence="4">Myelin-associated glycoprotein-like</fullName>
    </submittedName>
</protein>
<evidence type="ECO:0000313" key="4">
    <source>
        <dbReference type="Ensembl" id="ENSGMOP00000007095.2"/>
    </source>
</evidence>
<feature type="compositionally biased region" description="Polar residues" evidence="1">
    <location>
        <begin position="342"/>
        <end position="353"/>
    </location>
</feature>
<organism evidence="4 5">
    <name type="scientific">Gadus morhua</name>
    <name type="common">Atlantic cod</name>
    <dbReference type="NCBI Taxonomy" id="8049"/>
    <lineage>
        <taxon>Eukaryota</taxon>
        <taxon>Metazoa</taxon>
        <taxon>Chordata</taxon>
        <taxon>Craniata</taxon>
        <taxon>Vertebrata</taxon>
        <taxon>Euteleostomi</taxon>
        <taxon>Actinopterygii</taxon>
        <taxon>Neopterygii</taxon>
        <taxon>Teleostei</taxon>
        <taxon>Neoteleostei</taxon>
        <taxon>Acanthomorphata</taxon>
        <taxon>Zeiogadaria</taxon>
        <taxon>Gadariae</taxon>
        <taxon>Gadiformes</taxon>
        <taxon>Gadoidei</taxon>
        <taxon>Gadidae</taxon>
        <taxon>Gadus</taxon>
    </lineage>
</organism>
<evidence type="ECO:0000256" key="2">
    <source>
        <dbReference type="SAM" id="Phobius"/>
    </source>
</evidence>
<sequence length="381" mass="42265">TNLHKELHTSTLSGRGESATSRTAWSADWNAKVVREVDALVNSCVVIPCSFTHGEGLSRATLKGSWFPEGDKEKYIFHEDSAVITEEFRDRTELAGRLTKGNCTLKIIEVKEQDHGPFCFKVETSDRTLKTTDFENHCARLNLLADPPKPKLNPPRKAIQGEPYTISCSVAHTCPAHWPTITWSRASTDTGVMLINKDNGKGSWEMESILTFIPGATDDDSELSCTATFNGRVTSSSTHHLFVKRKELYLHIILPLVVGLGTAVVFGALCVLMKIKYKNRIADLQSRGNGRLRNQLSRISQRMSSSRFMPSRPREPVDLSAYDMPNNTAKKQKISKPRCPSPKSQPGSFSNRGATGHDRGFGDSCDDDYTNTADLNIYGNL</sequence>
<reference evidence="4" key="1">
    <citation type="submission" date="2025-08" db="UniProtKB">
        <authorList>
            <consortium name="Ensembl"/>
        </authorList>
    </citation>
    <scope>IDENTIFICATION</scope>
</reference>
<feature type="domain" description="Ig-like" evidence="3">
    <location>
        <begin position="150"/>
        <end position="242"/>
    </location>
</feature>
<dbReference type="PANTHER" id="PTHR46484">
    <property type="entry name" value="SI:CH211-171H4.5-RELATED"/>
    <property type="match status" value="1"/>
</dbReference>
<dbReference type="AlphaFoldDB" id="A0A8C4Z8H3"/>
<proteinExistence type="predicted"/>
<dbReference type="InterPro" id="IPR007110">
    <property type="entry name" value="Ig-like_dom"/>
</dbReference>
<dbReference type="PROSITE" id="PS50835">
    <property type="entry name" value="IG_LIKE"/>
    <property type="match status" value="1"/>
</dbReference>
<dbReference type="SUPFAM" id="SSF48726">
    <property type="entry name" value="Immunoglobulin"/>
    <property type="match status" value="2"/>
</dbReference>
<feature type="region of interest" description="Disordered" evidence="1">
    <location>
        <begin position="296"/>
        <end position="365"/>
    </location>
</feature>